<dbReference type="PANTHER" id="PTHR23419:SF8">
    <property type="entry name" value="FI09726P"/>
    <property type="match status" value="1"/>
</dbReference>
<dbReference type="Gene3D" id="3.30.70.120">
    <property type="match status" value="1"/>
</dbReference>
<accession>A0ABZ0UN42</accession>
<dbReference type="EMBL" id="CP110343">
    <property type="protein sequence ID" value="WPX97526.1"/>
    <property type="molecule type" value="Genomic_DNA"/>
</dbReference>
<dbReference type="PANTHER" id="PTHR23419">
    <property type="entry name" value="DIVALENT CATION TOLERANCE CUTA-RELATED"/>
    <property type="match status" value="1"/>
</dbReference>
<dbReference type="SUPFAM" id="SSF54913">
    <property type="entry name" value="GlnB-like"/>
    <property type="match status" value="1"/>
</dbReference>
<evidence type="ECO:0000313" key="3">
    <source>
        <dbReference type="Proteomes" id="UP001325140"/>
    </source>
</evidence>
<dbReference type="RefSeq" id="WP_323722188.1">
    <property type="nucleotide sequence ID" value="NZ_CP110343.1"/>
</dbReference>
<sequence length="110" mass="12802">MISIIYTTFKTEHDAKELAMRILHEKLAFCVNMIPKITSFYISETAIQNSEEVVLIVKTMEKYEDELIRFISKHHPYDIPFVAKIASISNDKCNDLYVSWLKTLELSNIS</sequence>
<dbReference type="Pfam" id="PF03091">
    <property type="entry name" value="CutA1"/>
    <property type="match status" value="1"/>
</dbReference>
<name>A0ABZ0UN42_9RICK</name>
<evidence type="ECO:0000313" key="2">
    <source>
        <dbReference type="EMBL" id="WPX97526.1"/>
    </source>
</evidence>
<dbReference type="InterPro" id="IPR011322">
    <property type="entry name" value="N-reg_PII-like_a/b"/>
</dbReference>
<evidence type="ECO:0000256" key="1">
    <source>
        <dbReference type="ARBA" id="ARBA00010169"/>
    </source>
</evidence>
<protein>
    <submittedName>
        <fullName evidence="2">Divalent-cation tolerance protein CutA</fullName>
    </submittedName>
</protein>
<comment type="similarity">
    <text evidence="1">Belongs to the CutA family.</text>
</comment>
<gene>
    <name evidence="2" type="ORF">Fokcrypt_00031</name>
</gene>
<dbReference type="Proteomes" id="UP001325140">
    <property type="component" value="Chromosome"/>
</dbReference>
<reference evidence="2" key="1">
    <citation type="submission" date="2022-10" db="EMBL/GenBank/DDBJ databases">
        <title>Host association and intracellularity evolved multiple times independently in the Rickettsiales.</title>
        <authorList>
            <person name="Castelli M."/>
            <person name="Nardi T."/>
            <person name="Gammuto L."/>
            <person name="Bellinzona G."/>
            <person name="Sabaneyeva E."/>
            <person name="Potekhin A."/>
            <person name="Serra V."/>
            <person name="Petroni G."/>
            <person name="Sassera D."/>
        </authorList>
    </citation>
    <scope>NUCLEOTIDE SEQUENCE [LARGE SCALE GENOMIC DNA]</scope>
    <source>
        <strain evidence="2">US_Bl 11III1</strain>
    </source>
</reference>
<dbReference type="InterPro" id="IPR015867">
    <property type="entry name" value="N-reg_PII/ATP_PRibTrfase_C"/>
</dbReference>
<dbReference type="InterPro" id="IPR004323">
    <property type="entry name" value="Ion_tolerance_CutA"/>
</dbReference>
<organism evidence="2 3">
    <name type="scientific">Candidatus Fokinia crypta</name>
    <dbReference type="NCBI Taxonomy" id="1920990"/>
    <lineage>
        <taxon>Bacteria</taxon>
        <taxon>Pseudomonadati</taxon>
        <taxon>Pseudomonadota</taxon>
        <taxon>Alphaproteobacteria</taxon>
        <taxon>Rickettsiales</taxon>
        <taxon>Candidatus Midichloriaceae</taxon>
        <taxon>Candidatus Fokinia</taxon>
    </lineage>
</organism>
<proteinExistence type="inferred from homology"/>
<keyword evidence="3" id="KW-1185">Reference proteome</keyword>